<evidence type="ECO:0000259" key="11">
    <source>
        <dbReference type="Pfam" id="PF00482"/>
    </source>
</evidence>
<dbReference type="InterPro" id="IPR018076">
    <property type="entry name" value="T2SS_GspF_dom"/>
</dbReference>
<comment type="caution">
    <text evidence="12">The sequence shown here is derived from an EMBL/GenBank/DDBJ whole genome shotgun (WGS) entry which is preliminary data.</text>
</comment>
<proteinExistence type="inferred from homology"/>
<dbReference type="PRINTS" id="PR00812">
    <property type="entry name" value="BCTERIALGSPF"/>
</dbReference>
<dbReference type="OrthoDB" id="9805682at2"/>
<evidence type="ECO:0000256" key="4">
    <source>
        <dbReference type="ARBA" id="ARBA00022475"/>
    </source>
</evidence>
<evidence type="ECO:0000256" key="2">
    <source>
        <dbReference type="ARBA" id="ARBA00005745"/>
    </source>
</evidence>
<keyword evidence="5" id="KW-0997">Cell inner membrane</keyword>
<keyword evidence="6 9" id="KW-0812">Transmembrane</keyword>
<dbReference type="RefSeq" id="WP_069938834.1">
    <property type="nucleotide sequence ID" value="NZ_MAMP01000022.1"/>
</dbReference>
<gene>
    <name evidence="12" type="ORF">BA724_08030</name>
</gene>
<evidence type="ECO:0000256" key="8">
    <source>
        <dbReference type="ARBA" id="ARBA00023136"/>
    </source>
</evidence>
<dbReference type="AlphaFoldDB" id="A0A1E7DMB9"/>
<dbReference type="Gene3D" id="1.20.81.30">
    <property type="entry name" value="Type II secretion system (T2SS), domain F"/>
    <property type="match status" value="2"/>
</dbReference>
<dbReference type="PANTHER" id="PTHR30012">
    <property type="entry name" value="GENERAL SECRETION PATHWAY PROTEIN"/>
    <property type="match status" value="1"/>
</dbReference>
<evidence type="ECO:0000256" key="3">
    <source>
        <dbReference type="ARBA" id="ARBA00022448"/>
    </source>
</evidence>
<dbReference type="InterPro" id="IPR003004">
    <property type="entry name" value="GspF/PilC"/>
</dbReference>
<evidence type="ECO:0000256" key="10">
    <source>
        <dbReference type="SAM" id="Phobius"/>
    </source>
</evidence>
<dbReference type="Proteomes" id="UP000095658">
    <property type="component" value="Unassembled WGS sequence"/>
</dbReference>
<dbReference type="PROSITE" id="PS00874">
    <property type="entry name" value="T2SP_F"/>
    <property type="match status" value="1"/>
</dbReference>
<organism evidence="12 13">
    <name type="scientific">Domibacillus iocasae</name>
    <dbReference type="NCBI Taxonomy" id="1714016"/>
    <lineage>
        <taxon>Bacteria</taxon>
        <taxon>Bacillati</taxon>
        <taxon>Bacillota</taxon>
        <taxon>Bacilli</taxon>
        <taxon>Bacillales</taxon>
        <taxon>Bacillaceae</taxon>
        <taxon>Domibacillus</taxon>
    </lineage>
</organism>
<feature type="domain" description="Type II secretion system protein GspF" evidence="11">
    <location>
        <begin position="271"/>
        <end position="392"/>
    </location>
</feature>
<feature type="transmembrane region" description="Helical" evidence="10">
    <location>
        <begin position="220"/>
        <end position="238"/>
    </location>
</feature>
<comment type="similarity">
    <text evidence="2 9">Belongs to the GSP F family.</text>
</comment>
<keyword evidence="13" id="KW-1185">Reference proteome</keyword>
<evidence type="ECO:0000256" key="6">
    <source>
        <dbReference type="ARBA" id="ARBA00022692"/>
    </source>
</evidence>
<dbReference type="FunFam" id="1.20.81.30:FF:000001">
    <property type="entry name" value="Type II secretion system protein F"/>
    <property type="match status" value="2"/>
</dbReference>
<dbReference type="GO" id="GO:0009306">
    <property type="term" value="P:protein secretion"/>
    <property type="evidence" value="ECO:0007669"/>
    <property type="project" value="InterPro"/>
</dbReference>
<evidence type="ECO:0000256" key="1">
    <source>
        <dbReference type="ARBA" id="ARBA00004429"/>
    </source>
</evidence>
<dbReference type="PANTHER" id="PTHR30012:SF0">
    <property type="entry name" value="TYPE II SECRETION SYSTEM PROTEIN F-RELATED"/>
    <property type="match status" value="1"/>
</dbReference>
<protein>
    <submittedName>
        <fullName evidence="12">Type II secretion system protein F</fullName>
    </submittedName>
</protein>
<evidence type="ECO:0000256" key="5">
    <source>
        <dbReference type="ARBA" id="ARBA00022519"/>
    </source>
</evidence>
<accession>A0A1E7DMB9</accession>
<dbReference type="EMBL" id="MAMP01000022">
    <property type="protein sequence ID" value="OES44230.1"/>
    <property type="molecule type" value="Genomic_DNA"/>
</dbReference>
<dbReference type="InterPro" id="IPR042094">
    <property type="entry name" value="T2SS_GspF_sf"/>
</dbReference>
<dbReference type="InterPro" id="IPR001992">
    <property type="entry name" value="T2SS_GspF/T4SS_PilC_CS"/>
</dbReference>
<feature type="domain" description="Type II secretion system protein GspF" evidence="11">
    <location>
        <begin position="67"/>
        <end position="190"/>
    </location>
</feature>
<keyword evidence="7 10" id="KW-1133">Transmembrane helix</keyword>
<feature type="transmembrane region" description="Helical" evidence="10">
    <location>
        <begin position="167"/>
        <end position="193"/>
    </location>
</feature>
<reference evidence="12 13" key="1">
    <citation type="submission" date="2016-06" db="EMBL/GenBank/DDBJ databases">
        <title>Domibacillus iocasae genome sequencing.</title>
        <authorList>
            <person name="Verma A."/>
            <person name="Pal Y."/>
            <person name="Ojha A.K."/>
            <person name="Krishnamurthi S."/>
        </authorList>
    </citation>
    <scope>NUCLEOTIDE SEQUENCE [LARGE SCALE GENOMIC DNA]</scope>
    <source>
        <strain evidence="12 13">DSM 29979</strain>
    </source>
</reference>
<evidence type="ECO:0000313" key="12">
    <source>
        <dbReference type="EMBL" id="OES44230.1"/>
    </source>
</evidence>
<comment type="subcellular location">
    <subcellularLocation>
        <location evidence="1">Cell inner membrane</location>
        <topology evidence="1">Multi-pass membrane protein</topology>
    </subcellularLocation>
    <subcellularLocation>
        <location evidence="9">Cell membrane</location>
        <topology evidence="9">Multi-pass membrane protein</topology>
    </subcellularLocation>
</comment>
<feature type="transmembrane region" description="Helical" evidence="10">
    <location>
        <begin position="373"/>
        <end position="394"/>
    </location>
</feature>
<name>A0A1E7DMB9_9BACI</name>
<dbReference type="STRING" id="1714016.BA724_08030"/>
<evidence type="ECO:0000313" key="13">
    <source>
        <dbReference type="Proteomes" id="UP000095658"/>
    </source>
</evidence>
<evidence type="ECO:0000256" key="9">
    <source>
        <dbReference type="RuleBase" id="RU003923"/>
    </source>
</evidence>
<sequence>MARFAYKGRSRKGAEKGKVTADTKRAALMKLQQNNIRVTEIVELEETMLTRDLTIGNPVKLDHLVIFLRQFSVLLQAGVPVAAATSILTKQTESKALKKALVSVESELREGRPLSDAASRQRNIFEPLFINMLRAGEAMGNLDETFNDLANHYERQYRTRQKVISALTYPIAVGIIAVIVVIFLLVAVVPSFVNMFADFGGELPAITLFVINASEWMQSYWLLILLFLALLGGGIGLLRRHKKTKYYYDYAMMKMPVFGSLIQKAALARLTRTLSSLFSNSVPILQALEMVEEVVGNDVIGEVIVESRQALETGESLTGPMKRHWAFPPLVSNMIAIGEETGSLDAMLSKVADFYEQEVEAVTDRLKSLIEPLMIVFLAGVVGVIVAAIMVPMFEIFNTIQ</sequence>
<dbReference type="GO" id="GO:0005886">
    <property type="term" value="C:plasma membrane"/>
    <property type="evidence" value="ECO:0007669"/>
    <property type="project" value="UniProtKB-SubCell"/>
</dbReference>
<dbReference type="Pfam" id="PF00482">
    <property type="entry name" value="T2SSF"/>
    <property type="match status" value="2"/>
</dbReference>
<keyword evidence="4" id="KW-1003">Cell membrane</keyword>
<keyword evidence="8 10" id="KW-0472">Membrane</keyword>
<keyword evidence="3 9" id="KW-0813">Transport</keyword>
<evidence type="ECO:0000256" key="7">
    <source>
        <dbReference type="ARBA" id="ARBA00022989"/>
    </source>
</evidence>